<dbReference type="AlphaFoldDB" id="L8JAT8"/>
<protein>
    <submittedName>
        <fullName evidence="2">Uncharacterized protein</fullName>
    </submittedName>
</protein>
<evidence type="ECO:0000313" key="2">
    <source>
        <dbReference type="EMBL" id="ELR65980.1"/>
    </source>
</evidence>
<comment type="caution">
    <text evidence="2">The sequence shown here is derived from an EMBL/GenBank/DDBJ whole genome shotgun (WGS) entry which is preliminary data.</text>
</comment>
<dbReference type="EMBL" id="AMZO01000015">
    <property type="protein sequence ID" value="ELR65980.1"/>
    <property type="molecule type" value="Genomic_DNA"/>
</dbReference>
<keyword evidence="3" id="KW-1185">Reference proteome</keyword>
<accession>L8JAT8</accession>
<sequence length="263" mass="29907">MTNFDYYRATADKVNAAILRKVKLPWQVEYQPADDAVASGKSGEQKLLMVSPSGLICQRISLPKAEAESFWSDKESVCSIVSEYVVRGASRLAPLRQTSYRNNFPHWLEECIQQLHYLIGSKDKLLQLMTDTHYPFPSKVKVQGNYLPCWVWYKENNQYAVSVIDRRTGLFSKPQTVGDDQLVDNEKWFGAQVIDSADECIETVTYYISELVRKQTDPTEPEPTLTDVIHNPCKSTLSPVLSFGLIMGVVVSFFLIFKMLLGF</sequence>
<proteinExistence type="predicted"/>
<dbReference type="OrthoDB" id="5827570at2"/>
<evidence type="ECO:0000313" key="3">
    <source>
        <dbReference type="Proteomes" id="UP000011134"/>
    </source>
</evidence>
<gene>
    <name evidence="2" type="ORF">C942_00606</name>
</gene>
<reference evidence="2 3" key="1">
    <citation type="submission" date="2012-12" db="EMBL/GenBank/DDBJ databases">
        <title>Genome Assembly of Photobacterium sp. AK15.</title>
        <authorList>
            <person name="Khatri I."/>
            <person name="Vaidya B."/>
            <person name="Srinivas T.N.R."/>
            <person name="Subramanian S."/>
            <person name="Pinnaka A."/>
        </authorList>
    </citation>
    <scope>NUCLEOTIDE SEQUENCE [LARGE SCALE GENOMIC DNA]</scope>
    <source>
        <strain evidence="2 3">AK15</strain>
    </source>
</reference>
<dbReference type="PATRIC" id="fig|1056511.3.peg.2095"/>
<evidence type="ECO:0000256" key="1">
    <source>
        <dbReference type="SAM" id="Phobius"/>
    </source>
</evidence>
<dbReference type="Proteomes" id="UP000011134">
    <property type="component" value="Unassembled WGS sequence"/>
</dbReference>
<feature type="transmembrane region" description="Helical" evidence="1">
    <location>
        <begin position="240"/>
        <end position="261"/>
    </location>
</feature>
<organism evidence="2 3">
    <name type="scientific">Photobacterium marinum</name>
    <dbReference type="NCBI Taxonomy" id="1056511"/>
    <lineage>
        <taxon>Bacteria</taxon>
        <taxon>Pseudomonadati</taxon>
        <taxon>Pseudomonadota</taxon>
        <taxon>Gammaproteobacteria</taxon>
        <taxon>Vibrionales</taxon>
        <taxon>Vibrionaceae</taxon>
        <taxon>Photobacterium</taxon>
    </lineage>
</organism>
<keyword evidence="1" id="KW-0472">Membrane</keyword>
<keyword evidence="1" id="KW-1133">Transmembrane helix</keyword>
<keyword evidence="1" id="KW-0812">Transmembrane</keyword>
<name>L8JAT8_9GAMM</name>
<dbReference type="RefSeq" id="WP_007465309.1">
    <property type="nucleotide sequence ID" value="NZ_AMZO01000015.1"/>
</dbReference>